<comment type="caution">
    <text evidence="2">The sequence shown here is derived from an EMBL/GenBank/DDBJ whole genome shotgun (WGS) entry which is preliminary data.</text>
</comment>
<sequence length="377" mass="39495">MRVRRWLAVTFSVAVVACAAGPAAAAEPAWSPAPIPPSEPTSNLWDVAAVDAAHAWAVGFEGYRWEEEDPTGSPVMLRWDGTGWARTSLPVVQEPVSFQRVAASSAQDVWVKGAPWSSDGGVALVWRYDGSTWTEVPYPPGAAPGTLAISDLSVVDGHAWLVGRRGNAPVFHEWTGSSWQEHQPPAQCVRGGGFVNFCNVNAVKAFAPDDVWAAGNGMWNGFSGPVLFHWNGIEWRTVDIGLNQQMLTMQSLDGLSSQDIWAVGDGGGMGSANVVVRGDGTTWATVGGLTTPSTPGVAVGANGAPWVISRFPLATFRSHGPAGWTLAMAPAPAGTSATYNAIAAMPGTNRVLAVGNVDLPGTSPLRLQAVIAEHSAP</sequence>
<evidence type="ECO:0000313" key="2">
    <source>
        <dbReference type="EMBL" id="GHH40021.1"/>
    </source>
</evidence>
<accession>A0ABQ3MCU7</accession>
<feature type="chain" id="PRO_5046181718" evidence="1">
    <location>
        <begin position="26"/>
        <end position="377"/>
    </location>
</feature>
<keyword evidence="3" id="KW-1185">Reference proteome</keyword>
<dbReference type="Proteomes" id="UP000605568">
    <property type="component" value="Unassembled WGS sequence"/>
</dbReference>
<protein>
    <submittedName>
        <fullName evidence="2">Uncharacterized protein</fullName>
    </submittedName>
</protein>
<dbReference type="RefSeq" id="WP_191298772.1">
    <property type="nucleotide sequence ID" value="NZ_BNAR01000004.1"/>
</dbReference>
<organism evidence="2 3">
    <name type="scientific">Lentzea cavernae</name>
    <dbReference type="NCBI Taxonomy" id="2020703"/>
    <lineage>
        <taxon>Bacteria</taxon>
        <taxon>Bacillati</taxon>
        <taxon>Actinomycetota</taxon>
        <taxon>Actinomycetes</taxon>
        <taxon>Pseudonocardiales</taxon>
        <taxon>Pseudonocardiaceae</taxon>
        <taxon>Lentzea</taxon>
    </lineage>
</organism>
<feature type="signal peptide" evidence="1">
    <location>
        <begin position="1"/>
        <end position="25"/>
    </location>
</feature>
<keyword evidence="1" id="KW-0732">Signal</keyword>
<dbReference type="PROSITE" id="PS51257">
    <property type="entry name" value="PROKAR_LIPOPROTEIN"/>
    <property type="match status" value="1"/>
</dbReference>
<evidence type="ECO:0000313" key="3">
    <source>
        <dbReference type="Proteomes" id="UP000605568"/>
    </source>
</evidence>
<evidence type="ECO:0000256" key="1">
    <source>
        <dbReference type="SAM" id="SignalP"/>
    </source>
</evidence>
<proteinExistence type="predicted"/>
<name>A0ABQ3MCU7_9PSEU</name>
<dbReference type="EMBL" id="BNAR01000004">
    <property type="protein sequence ID" value="GHH40021.1"/>
    <property type="molecule type" value="Genomic_DNA"/>
</dbReference>
<gene>
    <name evidence="2" type="ORF">GCM10017774_32720</name>
</gene>
<reference evidence="3" key="1">
    <citation type="journal article" date="2019" name="Int. J. Syst. Evol. Microbiol.">
        <title>The Global Catalogue of Microorganisms (GCM) 10K type strain sequencing project: providing services to taxonomists for standard genome sequencing and annotation.</title>
        <authorList>
            <consortium name="The Broad Institute Genomics Platform"/>
            <consortium name="The Broad Institute Genome Sequencing Center for Infectious Disease"/>
            <person name="Wu L."/>
            <person name="Ma J."/>
        </authorList>
    </citation>
    <scope>NUCLEOTIDE SEQUENCE [LARGE SCALE GENOMIC DNA]</scope>
    <source>
        <strain evidence="3">CGMCC 4.7367</strain>
    </source>
</reference>